<proteinExistence type="inferred from homology"/>
<dbReference type="STRING" id="426128.SAMN05660297_01991"/>
<name>A0A1I0DD30_9FIRM</name>
<dbReference type="InterPro" id="IPR049435">
    <property type="entry name" value="Cas_Cas6_C"/>
</dbReference>
<dbReference type="PANTHER" id="PTHR36984">
    <property type="entry name" value="CRISPR-ASSOCIATED ENDORIBONUCLEASE CAS6 1"/>
    <property type="match status" value="1"/>
</dbReference>
<protein>
    <submittedName>
        <fullName evidence="5">CRISPR-associated endoribonuclease Cas6</fullName>
    </submittedName>
</protein>
<dbReference type="PANTHER" id="PTHR36984:SF1">
    <property type="entry name" value="CRISPR-ASSOCIATED ENDORIBONUCLEASE CAS6 1"/>
    <property type="match status" value="1"/>
</dbReference>
<reference evidence="5 6" key="1">
    <citation type="submission" date="2016-10" db="EMBL/GenBank/DDBJ databases">
        <authorList>
            <person name="de Groot N.N."/>
        </authorList>
    </citation>
    <scope>NUCLEOTIDE SEQUENCE [LARGE SCALE GENOMIC DNA]</scope>
    <source>
        <strain evidence="5 6">DSM 18979</strain>
    </source>
</reference>
<dbReference type="EMBL" id="FOHU01000007">
    <property type="protein sequence ID" value="SET30244.1"/>
    <property type="molecule type" value="Genomic_DNA"/>
</dbReference>
<dbReference type="Pfam" id="PF01881">
    <property type="entry name" value="Cas_Cas6_C"/>
    <property type="match status" value="1"/>
</dbReference>
<organism evidence="5 6">
    <name type="scientific">Natronincola peptidivorans</name>
    <dbReference type="NCBI Taxonomy" id="426128"/>
    <lineage>
        <taxon>Bacteria</taxon>
        <taxon>Bacillati</taxon>
        <taxon>Bacillota</taxon>
        <taxon>Clostridia</taxon>
        <taxon>Peptostreptococcales</taxon>
        <taxon>Natronincolaceae</taxon>
        <taxon>Natronincola</taxon>
    </lineage>
</organism>
<comment type="similarity">
    <text evidence="1">Belongs to the CRISPR-associated protein Cas6/Cse3/CasE family.</text>
</comment>
<sequence length="230" mass="27012">MKVYELTLKVFLLKSIHRKEALERAGEIIDKCLTTTDNFRNFHNSNTFKKYTFNSLYKLESDGIYKEGKVYSIKIRTVDEMLVKYFKKNLANECTEYIKGLTVECKILKKGYISKIYSITPVVIKTNEGYWKGRLSLEGFEKRLRENLIKKYNNYFDIRMDEDFELFHRIEFNNQKPIASSYKNINLLGDKLTLYIAENENAQNLAYMALGMGVGEVNGRGYGFMNYKSF</sequence>
<feature type="domain" description="CRISPR associated protein Cas6 C-terminal" evidence="4">
    <location>
        <begin position="117"/>
        <end position="226"/>
    </location>
</feature>
<dbReference type="NCBIfam" id="TIGR01877">
    <property type="entry name" value="cas_cas6"/>
    <property type="match status" value="1"/>
</dbReference>
<dbReference type="OrthoDB" id="86642at2"/>
<keyword evidence="3" id="KW-0051">Antiviral defense</keyword>
<keyword evidence="2" id="KW-0694">RNA-binding</keyword>
<evidence type="ECO:0000313" key="6">
    <source>
        <dbReference type="Proteomes" id="UP000199568"/>
    </source>
</evidence>
<evidence type="ECO:0000256" key="2">
    <source>
        <dbReference type="ARBA" id="ARBA00022884"/>
    </source>
</evidence>
<accession>A0A1I0DD30</accession>
<evidence type="ECO:0000256" key="3">
    <source>
        <dbReference type="ARBA" id="ARBA00023118"/>
    </source>
</evidence>
<gene>
    <name evidence="5" type="ORF">SAMN05660297_01991</name>
</gene>
<evidence type="ECO:0000256" key="1">
    <source>
        <dbReference type="ARBA" id="ARBA00005937"/>
    </source>
</evidence>
<dbReference type="Gene3D" id="3.30.70.1900">
    <property type="match status" value="1"/>
</dbReference>
<keyword evidence="6" id="KW-1185">Reference proteome</keyword>
<evidence type="ECO:0000313" key="5">
    <source>
        <dbReference type="EMBL" id="SET30244.1"/>
    </source>
</evidence>
<dbReference type="GO" id="GO:0003723">
    <property type="term" value="F:RNA binding"/>
    <property type="evidence" value="ECO:0007669"/>
    <property type="project" value="UniProtKB-KW"/>
</dbReference>
<dbReference type="InterPro" id="IPR010156">
    <property type="entry name" value="CRISPR-assoc_prot_Cas6"/>
</dbReference>
<dbReference type="GO" id="GO:0051607">
    <property type="term" value="P:defense response to virus"/>
    <property type="evidence" value="ECO:0007669"/>
    <property type="project" value="UniProtKB-KW"/>
</dbReference>
<dbReference type="GO" id="GO:0016788">
    <property type="term" value="F:hydrolase activity, acting on ester bonds"/>
    <property type="evidence" value="ECO:0007669"/>
    <property type="project" value="InterPro"/>
</dbReference>
<dbReference type="Proteomes" id="UP000199568">
    <property type="component" value="Unassembled WGS sequence"/>
</dbReference>
<dbReference type="RefSeq" id="WP_090443074.1">
    <property type="nucleotide sequence ID" value="NZ_FOHU01000007.1"/>
</dbReference>
<evidence type="ECO:0000259" key="4">
    <source>
        <dbReference type="Pfam" id="PF01881"/>
    </source>
</evidence>
<dbReference type="AlphaFoldDB" id="A0A1I0DD30"/>